<feature type="domain" description="Peptidase M3A/M3B catalytic" evidence="7">
    <location>
        <begin position="288"/>
        <end position="426"/>
    </location>
</feature>
<keyword evidence="3 6" id="KW-0378">Hydrolase</keyword>
<evidence type="ECO:0000313" key="8">
    <source>
        <dbReference type="EMBL" id="ATX77664.1"/>
    </source>
</evidence>
<dbReference type="OrthoDB" id="9766487at2"/>
<dbReference type="RefSeq" id="WP_100257907.1">
    <property type="nucleotide sequence ID" value="NZ_CP011797.1"/>
</dbReference>
<dbReference type="SUPFAM" id="SSF55486">
    <property type="entry name" value="Metalloproteases ('zincins'), catalytic domain"/>
    <property type="match status" value="1"/>
</dbReference>
<dbReference type="Proteomes" id="UP000229757">
    <property type="component" value="Chromosome"/>
</dbReference>
<proteinExistence type="inferred from homology"/>
<dbReference type="KEGG" id="rfo:REIFOR_02539"/>
<dbReference type="Gene3D" id="1.10.1370.20">
    <property type="entry name" value="Oligoendopeptidase f, C-terminal domain"/>
    <property type="match status" value="1"/>
</dbReference>
<evidence type="ECO:0000256" key="2">
    <source>
        <dbReference type="ARBA" id="ARBA00022723"/>
    </source>
</evidence>
<reference evidence="8 9" key="1">
    <citation type="journal article" date="2017" name="Environ. Microbiol.">
        <title>Genomic and physiological analyses of 'Reinekea forsetii' reveal a versatile opportunistic lifestyle during spring algae blooms.</title>
        <authorList>
            <person name="Avci B."/>
            <person name="Hahnke R.L."/>
            <person name="Chafee M."/>
            <person name="Fischer T."/>
            <person name="Gruber-Vodicka H."/>
            <person name="Tegetmeyer H.E."/>
            <person name="Harder J."/>
            <person name="Fuchs B.M."/>
            <person name="Amann R.I."/>
            <person name="Teeling H."/>
        </authorList>
    </citation>
    <scope>NUCLEOTIDE SEQUENCE [LARGE SCALE GENOMIC DNA]</scope>
    <source>
        <strain evidence="8 9">Hel1_31_D35</strain>
    </source>
</reference>
<dbReference type="InterPro" id="IPR001567">
    <property type="entry name" value="Pept_M3A_M3B_dom"/>
</dbReference>
<evidence type="ECO:0000313" key="9">
    <source>
        <dbReference type="Proteomes" id="UP000229757"/>
    </source>
</evidence>
<dbReference type="Pfam" id="PF01432">
    <property type="entry name" value="Peptidase_M3"/>
    <property type="match status" value="1"/>
</dbReference>
<evidence type="ECO:0000256" key="5">
    <source>
        <dbReference type="ARBA" id="ARBA00023049"/>
    </source>
</evidence>
<evidence type="ECO:0000259" key="7">
    <source>
        <dbReference type="Pfam" id="PF01432"/>
    </source>
</evidence>
<keyword evidence="9" id="KW-1185">Reference proteome</keyword>
<dbReference type="GO" id="GO:0006508">
    <property type="term" value="P:proteolysis"/>
    <property type="evidence" value="ECO:0007669"/>
    <property type="project" value="UniProtKB-KW"/>
</dbReference>
<keyword evidence="1 6" id="KW-0645">Protease</keyword>
<gene>
    <name evidence="8" type="ORF">REIFOR_02539</name>
</gene>
<sequence length="447" mass="51978">MGLTTVDGDQWSLNLIELFLKSSSQKNWQDSVSVEITALELGLPSQSSEERFQLLMRLDHKIGSVWSAINLFSLQLSEHSVDSDMEFWLIKVSRKLVDQMEEFCHSISGHNAFVPDIIRLWAELLQVERQFTNLKNSYRDIGKGSASSSSGLLERRQIDPEANAFHIRLKQNGLNQSSAEFTEEHANESRAYFDSLLLELGARSAWLSDIRQFEMDQFRICELDWRDALELVCSSFKFIHLLCETYLNDIIKNQHIRFLKEQNQPDMCVDTPFGSFVQLYFDGSLNGLVRLVHELGHAIHQRLHRESTMGVIPLTEVVSETWAMAFENRFLEHLRTCCPEWVAQVDAFRGFQRIEMSNRHRMLTRFEHSLHAKQIQNEADIDELWLQVNHRFYGPNIHFETEFQSAWKDVGHIFIAPFYLSVYAEAKERADLCDLSSMIQAYCSKRN</sequence>
<organism evidence="8 9">
    <name type="scientific">Reinekea forsetii</name>
    <dbReference type="NCBI Taxonomy" id="1336806"/>
    <lineage>
        <taxon>Bacteria</taxon>
        <taxon>Pseudomonadati</taxon>
        <taxon>Pseudomonadota</taxon>
        <taxon>Gammaproteobacteria</taxon>
        <taxon>Oceanospirillales</taxon>
        <taxon>Saccharospirillaceae</taxon>
        <taxon>Reinekea</taxon>
    </lineage>
</organism>
<evidence type="ECO:0000256" key="3">
    <source>
        <dbReference type="ARBA" id="ARBA00022801"/>
    </source>
</evidence>
<keyword evidence="4 6" id="KW-0862">Zinc</keyword>
<keyword evidence="2 6" id="KW-0479">Metal-binding</keyword>
<dbReference type="GO" id="GO:0004222">
    <property type="term" value="F:metalloendopeptidase activity"/>
    <property type="evidence" value="ECO:0007669"/>
    <property type="project" value="InterPro"/>
</dbReference>
<keyword evidence="5 6" id="KW-0482">Metalloprotease</keyword>
<name>A0A2K8KX82_9GAMM</name>
<evidence type="ECO:0000256" key="4">
    <source>
        <dbReference type="ARBA" id="ARBA00022833"/>
    </source>
</evidence>
<accession>A0A2K8KX82</accession>
<evidence type="ECO:0000256" key="1">
    <source>
        <dbReference type="ARBA" id="ARBA00022670"/>
    </source>
</evidence>
<protein>
    <submittedName>
        <fullName evidence="8">Oligopeptidase, family M3B</fullName>
    </submittedName>
</protein>
<comment type="similarity">
    <text evidence="6">Belongs to the peptidase M3 family.</text>
</comment>
<evidence type="ECO:0000256" key="6">
    <source>
        <dbReference type="RuleBase" id="RU003435"/>
    </source>
</evidence>
<dbReference type="AlphaFoldDB" id="A0A2K8KX82"/>
<dbReference type="GO" id="GO:0046872">
    <property type="term" value="F:metal ion binding"/>
    <property type="evidence" value="ECO:0007669"/>
    <property type="project" value="UniProtKB-UniRule"/>
</dbReference>
<dbReference type="EMBL" id="CP011797">
    <property type="protein sequence ID" value="ATX77664.1"/>
    <property type="molecule type" value="Genomic_DNA"/>
</dbReference>
<dbReference type="InterPro" id="IPR042088">
    <property type="entry name" value="OligoPept_F_C"/>
</dbReference>
<comment type="cofactor">
    <cofactor evidence="6">
        <name>Zn(2+)</name>
        <dbReference type="ChEBI" id="CHEBI:29105"/>
    </cofactor>
    <text evidence="6">Binds 1 zinc ion.</text>
</comment>